<dbReference type="Pfam" id="PF01169">
    <property type="entry name" value="GDT1"/>
    <property type="match status" value="2"/>
</dbReference>
<dbReference type="PROSITE" id="PS01214">
    <property type="entry name" value="UPF0016"/>
    <property type="match status" value="1"/>
</dbReference>
<evidence type="ECO:0000256" key="5">
    <source>
        <dbReference type="ARBA" id="ARBA00023136"/>
    </source>
</evidence>
<dbReference type="InterPro" id="IPR049555">
    <property type="entry name" value="GDT1-like_CS"/>
</dbReference>
<accession>A0A6A4GMZ0</accession>
<feature type="transmembrane region" description="Helical" evidence="6">
    <location>
        <begin position="198"/>
        <end position="219"/>
    </location>
</feature>
<evidence type="ECO:0000256" key="7">
    <source>
        <dbReference type="SAM" id="Coils"/>
    </source>
</evidence>
<dbReference type="Proteomes" id="UP000799118">
    <property type="component" value="Unassembled WGS sequence"/>
</dbReference>
<keyword evidence="9" id="KW-1185">Reference proteome</keyword>
<evidence type="ECO:0000313" key="8">
    <source>
        <dbReference type="EMBL" id="KAE9386657.1"/>
    </source>
</evidence>
<feature type="transmembrane region" description="Helical" evidence="6">
    <location>
        <begin position="75"/>
        <end position="95"/>
    </location>
</feature>
<dbReference type="GO" id="GO:0032468">
    <property type="term" value="P:Golgi calcium ion homeostasis"/>
    <property type="evidence" value="ECO:0007669"/>
    <property type="project" value="TreeGrafter"/>
</dbReference>
<comment type="subcellular location">
    <subcellularLocation>
        <location evidence="1 6">Membrane</location>
        <topology evidence="1 6">Multi-pass membrane protein</topology>
    </subcellularLocation>
</comment>
<keyword evidence="7" id="KW-0175">Coiled coil</keyword>
<proteinExistence type="inferred from homology"/>
<dbReference type="GO" id="GO:0032472">
    <property type="term" value="P:Golgi calcium ion transport"/>
    <property type="evidence" value="ECO:0007669"/>
    <property type="project" value="TreeGrafter"/>
</dbReference>
<dbReference type="AlphaFoldDB" id="A0A6A4GMZ0"/>
<name>A0A6A4GMZ0_9AGAR</name>
<dbReference type="GO" id="GO:0000329">
    <property type="term" value="C:fungal-type vacuole membrane"/>
    <property type="evidence" value="ECO:0007669"/>
    <property type="project" value="TreeGrafter"/>
</dbReference>
<keyword evidence="5 6" id="KW-0472">Membrane</keyword>
<dbReference type="PANTHER" id="PTHR12608:SF1">
    <property type="entry name" value="TRANSMEMBRANE PROTEIN 165"/>
    <property type="match status" value="1"/>
</dbReference>
<feature type="transmembrane region" description="Helical" evidence="6">
    <location>
        <begin position="173"/>
        <end position="192"/>
    </location>
</feature>
<dbReference type="EMBL" id="ML769859">
    <property type="protein sequence ID" value="KAE9386657.1"/>
    <property type="molecule type" value="Genomic_DNA"/>
</dbReference>
<sequence>MDIDNGQPEGSLEAFVQSFAMILVSEVGDKTFLIAAILAMSNPRLVVFAGAFGSLVVMSILSASIGHILPSLLHWRWTQLAAGILFLVFGTKMIIEGRQMKAGNEKKQEEMKEAEEEIEEDDAHHEGANEHLNIIPLEMIEGGRSPFFNPDATLTPRGKSKPKPSLVEGTRNFCSLFLGPIFVKAIALTFLGEWGDRSQIATIALGAALNAYLVALGHYTRRRCTAAAKISGKHRAVLFLLFGVLY</sequence>
<evidence type="ECO:0000256" key="4">
    <source>
        <dbReference type="ARBA" id="ARBA00022989"/>
    </source>
</evidence>
<feature type="transmembrane region" description="Helical" evidence="6">
    <location>
        <begin position="15"/>
        <end position="38"/>
    </location>
</feature>
<comment type="similarity">
    <text evidence="2 6">Belongs to the GDT1 family.</text>
</comment>
<evidence type="ECO:0000313" key="9">
    <source>
        <dbReference type="Proteomes" id="UP000799118"/>
    </source>
</evidence>
<dbReference type="PANTHER" id="PTHR12608">
    <property type="entry name" value="TRANSMEMBRANE PROTEIN HTP-1 RELATED"/>
    <property type="match status" value="1"/>
</dbReference>
<gene>
    <name evidence="8" type="ORF">BT96DRAFT_1083538</name>
</gene>
<dbReference type="GO" id="GO:0005384">
    <property type="term" value="F:manganese ion transmembrane transporter activity"/>
    <property type="evidence" value="ECO:0007669"/>
    <property type="project" value="TreeGrafter"/>
</dbReference>
<evidence type="ECO:0000256" key="1">
    <source>
        <dbReference type="ARBA" id="ARBA00004141"/>
    </source>
</evidence>
<protein>
    <recommendedName>
        <fullName evidence="6">GDT1 family protein</fullName>
    </recommendedName>
</protein>
<keyword evidence="4 6" id="KW-1133">Transmembrane helix</keyword>
<dbReference type="GO" id="GO:0005794">
    <property type="term" value="C:Golgi apparatus"/>
    <property type="evidence" value="ECO:0007669"/>
    <property type="project" value="TreeGrafter"/>
</dbReference>
<keyword evidence="3 6" id="KW-0812">Transmembrane</keyword>
<organism evidence="8 9">
    <name type="scientific">Gymnopus androsaceus JB14</name>
    <dbReference type="NCBI Taxonomy" id="1447944"/>
    <lineage>
        <taxon>Eukaryota</taxon>
        <taxon>Fungi</taxon>
        <taxon>Dikarya</taxon>
        <taxon>Basidiomycota</taxon>
        <taxon>Agaricomycotina</taxon>
        <taxon>Agaricomycetes</taxon>
        <taxon>Agaricomycetidae</taxon>
        <taxon>Agaricales</taxon>
        <taxon>Marasmiineae</taxon>
        <taxon>Omphalotaceae</taxon>
        <taxon>Gymnopus</taxon>
    </lineage>
</organism>
<feature type="transmembrane region" description="Helical" evidence="6">
    <location>
        <begin position="45"/>
        <end position="69"/>
    </location>
</feature>
<evidence type="ECO:0000256" key="2">
    <source>
        <dbReference type="ARBA" id="ARBA00009190"/>
    </source>
</evidence>
<feature type="coiled-coil region" evidence="7">
    <location>
        <begin position="97"/>
        <end position="131"/>
    </location>
</feature>
<evidence type="ECO:0000256" key="3">
    <source>
        <dbReference type="ARBA" id="ARBA00022692"/>
    </source>
</evidence>
<dbReference type="GO" id="GO:0015085">
    <property type="term" value="F:calcium ion transmembrane transporter activity"/>
    <property type="evidence" value="ECO:0007669"/>
    <property type="project" value="TreeGrafter"/>
</dbReference>
<evidence type="ECO:0000256" key="6">
    <source>
        <dbReference type="RuleBase" id="RU365102"/>
    </source>
</evidence>
<dbReference type="OrthoDB" id="442680at2759"/>
<reference evidence="8" key="1">
    <citation type="journal article" date="2019" name="Environ. Microbiol.">
        <title>Fungal ecological strategies reflected in gene transcription - a case study of two litter decomposers.</title>
        <authorList>
            <person name="Barbi F."/>
            <person name="Kohler A."/>
            <person name="Barry K."/>
            <person name="Baskaran P."/>
            <person name="Daum C."/>
            <person name="Fauchery L."/>
            <person name="Ihrmark K."/>
            <person name="Kuo A."/>
            <person name="LaButti K."/>
            <person name="Lipzen A."/>
            <person name="Morin E."/>
            <person name="Grigoriev I.V."/>
            <person name="Henrissat B."/>
            <person name="Lindahl B."/>
            <person name="Martin F."/>
        </authorList>
    </citation>
    <scope>NUCLEOTIDE SEQUENCE</scope>
    <source>
        <strain evidence="8">JB14</strain>
    </source>
</reference>
<dbReference type="InterPro" id="IPR001727">
    <property type="entry name" value="GDT1-like"/>
</dbReference>